<evidence type="ECO:0000313" key="4">
    <source>
        <dbReference type="EMBL" id="MBS8121494.1"/>
    </source>
</evidence>
<evidence type="ECO:0000313" key="5">
    <source>
        <dbReference type="Proteomes" id="UP000680365"/>
    </source>
</evidence>
<dbReference type="InterPro" id="IPR001059">
    <property type="entry name" value="Transl_elong_P/YeiP_cen"/>
</dbReference>
<dbReference type="InterPro" id="IPR015365">
    <property type="entry name" value="Elong-fact-P_C"/>
</dbReference>
<dbReference type="PANTHER" id="PTHR30053:SF14">
    <property type="entry name" value="TRANSLATION ELONGATION FACTOR KOW-LIKE DOMAIN-CONTAINING PROTEIN"/>
    <property type="match status" value="1"/>
</dbReference>
<dbReference type="EMBL" id="JAEDAM010000002">
    <property type="protein sequence ID" value="MBS8121494.1"/>
    <property type="molecule type" value="Genomic_DNA"/>
</dbReference>
<dbReference type="Pfam" id="PF08207">
    <property type="entry name" value="EFP_N"/>
    <property type="match status" value="1"/>
</dbReference>
<dbReference type="InterPro" id="IPR013185">
    <property type="entry name" value="Transl_elong_KOW-like"/>
</dbReference>
<dbReference type="Pfam" id="PF01132">
    <property type="entry name" value="EFP"/>
    <property type="match status" value="1"/>
</dbReference>
<keyword evidence="4" id="KW-0648">Protein biosynthesis</keyword>
<name>A0ABS5QKD5_9BACT</name>
<dbReference type="SUPFAM" id="SSF50249">
    <property type="entry name" value="Nucleic acid-binding proteins"/>
    <property type="match status" value="2"/>
</dbReference>
<dbReference type="RefSeq" id="WP_213348071.1">
    <property type="nucleotide sequence ID" value="NZ_JAEDAM010000002.1"/>
</dbReference>
<dbReference type="InterPro" id="IPR012340">
    <property type="entry name" value="NA-bd_OB-fold"/>
</dbReference>
<protein>
    <submittedName>
        <fullName evidence="4">Translation elongation factor P</fullName>
    </submittedName>
</protein>
<dbReference type="Proteomes" id="UP000680365">
    <property type="component" value="Unassembled WGS sequence"/>
</dbReference>
<accession>A0ABS5QKD5</accession>
<evidence type="ECO:0000259" key="3">
    <source>
        <dbReference type="SMART" id="SM01185"/>
    </source>
</evidence>
<evidence type="ECO:0000256" key="1">
    <source>
        <dbReference type="ARBA" id="ARBA00009479"/>
    </source>
</evidence>
<proteinExistence type="inferred from homology"/>
<dbReference type="SUPFAM" id="SSF50104">
    <property type="entry name" value="Translation proteins SH3-like domain"/>
    <property type="match status" value="1"/>
</dbReference>
<organism evidence="4 5">
    <name type="scientific">Candidatus Vampirococcus lugosii</name>
    <dbReference type="NCBI Taxonomy" id="2789015"/>
    <lineage>
        <taxon>Bacteria</taxon>
        <taxon>Candidatus Absconditibacteriota</taxon>
        <taxon>Vampirococcus</taxon>
    </lineage>
</organism>
<dbReference type="InterPro" id="IPR008991">
    <property type="entry name" value="Translation_prot_SH3-like_sf"/>
</dbReference>
<dbReference type="NCBIfam" id="NF001810">
    <property type="entry name" value="PRK00529.1"/>
    <property type="match status" value="1"/>
</dbReference>
<evidence type="ECO:0000259" key="2">
    <source>
        <dbReference type="SMART" id="SM00841"/>
    </source>
</evidence>
<dbReference type="Gene3D" id="2.30.30.30">
    <property type="match status" value="1"/>
</dbReference>
<feature type="domain" description="Translation elongation factor P/YeiP central" evidence="3">
    <location>
        <begin position="68"/>
        <end position="122"/>
    </location>
</feature>
<comment type="caution">
    <text evidence="4">The sequence shown here is derived from an EMBL/GenBank/DDBJ whole genome shotgun (WGS) entry which is preliminary data.</text>
</comment>
<reference evidence="4 5" key="1">
    <citation type="journal article" date="2021" name="Nat. Commun.">
        <title>Reductive evolution and unique predatory mode in the CPR bacterium Vampirococcus lugosii.</title>
        <authorList>
            <person name="Moreira D."/>
            <person name="Zivanovic Y."/>
            <person name="Lopez-Archilla A.I."/>
            <person name="Iniesto M."/>
            <person name="Lopez-Garcia P."/>
        </authorList>
    </citation>
    <scope>NUCLEOTIDE SEQUENCE [LARGE SCALE GENOMIC DNA]</scope>
    <source>
        <strain evidence="4">Chiprana</strain>
    </source>
</reference>
<sequence length="183" mass="20199">MKIDTSNVKKGTVLNLEGKLYKVVDTYHTHTGRGSATYGFKVKNILDGSTNTFTYKSGTTLESADVSTKNAVYLYNTGDTYSFMENDTAEIYDIDANTIEDIVPYLKENLDIFLMIYEENVIGVILPATIDYIIKDTMPGTRGDRATASKKPATLDNGLEVMVAEHKKIGDTVVVNTSTLETK</sequence>
<feature type="domain" description="Elongation factor P C-terminal" evidence="2">
    <location>
        <begin position="130"/>
        <end position="183"/>
    </location>
</feature>
<keyword evidence="5" id="KW-1185">Reference proteome</keyword>
<dbReference type="PIRSF" id="PIRSF005901">
    <property type="entry name" value="EF-P"/>
    <property type="match status" value="1"/>
</dbReference>
<dbReference type="InterPro" id="IPR020599">
    <property type="entry name" value="Transl_elong_fac_P/YeiP"/>
</dbReference>
<dbReference type="SMART" id="SM00841">
    <property type="entry name" value="Elong-fact-P_C"/>
    <property type="match status" value="1"/>
</dbReference>
<comment type="similarity">
    <text evidence="1">Belongs to the elongation factor P family.</text>
</comment>
<dbReference type="SMART" id="SM01185">
    <property type="entry name" value="EFP"/>
    <property type="match status" value="1"/>
</dbReference>
<dbReference type="GO" id="GO:0003746">
    <property type="term" value="F:translation elongation factor activity"/>
    <property type="evidence" value="ECO:0007669"/>
    <property type="project" value="UniProtKB-KW"/>
</dbReference>
<dbReference type="InterPro" id="IPR014722">
    <property type="entry name" value="Rib_uL2_dom2"/>
</dbReference>
<keyword evidence="4" id="KW-0251">Elongation factor</keyword>
<dbReference type="Pfam" id="PF09285">
    <property type="entry name" value="Elong-fact-P_C"/>
    <property type="match status" value="1"/>
</dbReference>
<dbReference type="PANTHER" id="PTHR30053">
    <property type="entry name" value="ELONGATION FACTOR P"/>
    <property type="match status" value="1"/>
</dbReference>
<gene>
    <name evidence="4" type="ORF">VAMP_5n179</name>
</gene>
<dbReference type="Gene3D" id="2.40.50.140">
    <property type="entry name" value="Nucleic acid-binding proteins"/>
    <property type="match status" value="2"/>
</dbReference>